<evidence type="ECO:0000256" key="1">
    <source>
        <dbReference type="SAM" id="MobiDB-lite"/>
    </source>
</evidence>
<dbReference type="InterPro" id="IPR013922">
    <property type="entry name" value="Cyclin_PHO80-like"/>
</dbReference>
<feature type="compositionally biased region" description="Polar residues" evidence="1">
    <location>
        <begin position="351"/>
        <end position="376"/>
    </location>
</feature>
<dbReference type="VEuPathDB" id="FungiDB:SPPG_08030"/>
<evidence type="ECO:0008006" key="4">
    <source>
        <dbReference type="Google" id="ProtNLM"/>
    </source>
</evidence>
<dbReference type="OrthoDB" id="244495at2759"/>
<feature type="compositionally biased region" description="Polar residues" evidence="1">
    <location>
        <begin position="526"/>
        <end position="541"/>
    </location>
</feature>
<dbReference type="GO" id="GO:0000307">
    <property type="term" value="C:cyclin-dependent protein kinase holoenzyme complex"/>
    <property type="evidence" value="ECO:0007669"/>
    <property type="project" value="TreeGrafter"/>
</dbReference>
<sequence>MASKGLLPSSPHGADRKRPPSLRTSKTTNSSKSSYARVSRLVATVVHVMVHHLSLPPDSFLLPEHPSQWLTVAKQTQSTPAGRPPAALSVFAQRLISGSKLSLPVILVALKYVERFLHRKRERAGGAMMVDNHVEMHMEPGNVVSEGQRAVSGDSTSEFGVLVAALAAANKFLDDSRYSNRWWAKVAQMPLDELNGIEMGFLAGISFDLYVPEAEYVEWVTAMQKFARWLEEQAVTSTPINDAAAPPLHTPHQRLSRSSTSSSTSHSTPSSTLNPIFLSPNTPTAPIAPAASATAVVSPLPSPVPAALPLGMSWNNISPYLPSLSSHHVHSPASPADASFIPQAGHPRPMSYTSSPISDAASLRSTGSSTRISSPNIIATTGPTVLVTSAQGHTNLGRSGAVRKKRADPLLGVRNPHHPHQHRVQPYHLQIAPAQSDHNYFPPHPPVSPLHHRASMCSVSSSASLSSMSSSSTTSTFEAFLYQQTVLEKMLEGRGRDSESVVSNSCPSVTSEAPSVWSMGTASSFGSNGSSCPGLPETTSLPRWYKQGDDNGDMSQPSQVVEATDGKGWSLPRWFRVEDGQEEKQGERGDNAMEVDA</sequence>
<dbReference type="GO" id="GO:0016538">
    <property type="term" value="F:cyclin-dependent protein serine/threonine kinase regulator activity"/>
    <property type="evidence" value="ECO:0007669"/>
    <property type="project" value="TreeGrafter"/>
</dbReference>
<dbReference type="EMBL" id="KQ257468">
    <property type="protein sequence ID" value="KNC96437.1"/>
    <property type="molecule type" value="Genomic_DNA"/>
</dbReference>
<reference evidence="2 3" key="1">
    <citation type="submission" date="2009-08" db="EMBL/GenBank/DDBJ databases">
        <title>The Genome Sequence of Spizellomyces punctatus strain DAOM BR117.</title>
        <authorList>
            <consortium name="The Broad Institute Genome Sequencing Platform"/>
            <person name="Russ C."/>
            <person name="Cuomo C."/>
            <person name="Shea T."/>
            <person name="Young S.K."/>
            <person name="Zeng Q."/>
            <person name="Koehrsen M."/>
            <person name="Haas B."/>
            <person name="Borodovsky M."/>
            <person name="Guigo R."/>
            <person name="Alvarado L."/>
            <person name="Berlin A."/>
            <person name="Bochicchio J."/>
            <person name="Borenstein D."/>
            <person name="Chapman S."/>
            <person name="Chen Z."/>
            <person name="Engels R."/>
            <person name="Freedman E."/>
            <person name="Gellesch M."/>
            <person name="Goldberg J."/>
            <person name="Griggs A."/>
            <person name="Gujja S."/>
            <person name="Heiman D."/>
            <person name="Hepburn T."/>
            <person name="Howarth C."/>
            <person name="Jen D."/>
            <person name="Larson L."/>
            <person name="Lewis B."/>
            <person name="Mehta T."/>
            <person name="Park D."/>
            <person name="Pearson M."/>
            <person name="Roberts A."/>
            <person name="Saif S."/>
            <person name="Shenoy N."/>
            <person name="Sisk P."/>
            <person name="Stolte C."/>
            <person name="Sykes S."/>
            <person name="Thomson T."/>
            <person name="Walk T."/>
            <person name="White J."/>
            <person name="Yandava C."/>
            <person name="Burger G."/>
            <person name="Gray M.W."/>
            <person name="Holland P.W.H."/>
            <person name="King N."/>
            <person name="Lang F.B.F."/>
            <person name="Roger A.J."/>
            <person name="Ruiz-Trillo I."/>
            <person name="Lander E."/>
            <person name="Nusbaum C."/>
        </authorList>
    </citation>
    <scope>NUCLEOTIDE SEQUENCE [LARGE SCALE GENOMIC DNA]</scope>
    <source>
        <strain evidence="2 3">DAOM BR117</strain>
    </source>
</reference>
<keyword evidence="3" id="KW-1185">Reference proteome</keyword>
<gene>
    <name evidence="2" type="ORF">SPPG_08030</name>
</gene>
<feature type="region of interest" description="Disordered" evidence="1">
    <location>
        <begin position="241"/>
        <end position="278"/>
    </location>
</feature>
<dbReference type="CDD" id="cd20557">
    <property type="entry name" value="CYCLIN_ScPCL1-like"/>
    <property type="match status" value="1"/>
</dbReference>
<feature type="region of interest" description="Disordered" evidence="1">
    <location>
        <begin position="348"/>
        <end position="376"/>
    </location>
</feature>
<organism evidence="2 3">
    <name type="scientific">Spizellomyces punctatus (strain DAOM BR117)</name>
    <dbReference type="NCBI Taxonomy" id="645134"/>
    <lineage>
        <taxon>Eukaryota</taxon>
        <taxon>Fungi</taxon>
        <taxon>Fungi incertae sedis</taxon>
        <taxon>Chytridiomycota</taxon>
        <taxon>Chytridiomycota incertae sedis</taxon>
        <taxon>Chytridiomycetes</taxon>
        <taxon>Spizellomycetales</taxon>
        <taxon>Spizellomycetaceae</taxon>
        <taxon>Spizellomyces</taxon>
    </lineage>
</organism>
<dbReference type="RefSeq" id="XP_016604477.1">
    <property type="nucleotide sequence ID" value="XM_016756182.1"/>
</dbReference>
<feature type="compositionally biased region" description="Low complexity" evidence="1">
    <location>
        <begin position="256"/>
        <end position="272"/>
    </location>
</feature>
<dbReference type="PANTHER" id="PTHR15615:SF27">
    <property type="entry name" value="PHO85 CYCLIN CLG1"/>
    <property type="match status" value="1"/>
</dbReference>
<proteinExistence type="predicted"/>
<dbReference type="AlphaFoldDB" id="A0A0L0H5E0"/>
<name>A0A0L0H5E0_SPIPD</name>
<dbReference type="GeneID" id="27691209"/>
<protein>
    <recommendedName>
        <fullName evidence="4">Cyclin N-terminal domain-containing protein</fullName>
    </recommendedName>
</protein>
<feature type="region of interest" description="Disordered" evidence="1">
    <location>
        <begin position="526"/>
        <end position="597"/>
    </location>
</feature>
<dbReference type="InParanoid" id="A0A0L0H5E0"/>
<feature type="compositionally biased region" description="Basic and acidic residues" evidence="1">
    <location>
        <begin position="575"/>
        <end position="591"/>
    </location>
</feature>
<accession>A0A0L0H5E0</accession>
<dbReference type="GO" id="GO:0019901">
    <property type="term" value="F:protein kinase binding"/>
    <property type="evidence" value="ECO:0007669"/>
    <property type="project" value="InterPro"/>
</dbReference>
<dbReference type="GO" id="GO:0005634">
    <property type="term" value="C:nucleus"/>
    <property type="evidence" value="ECO:0007669"/>
    <property type="project" value="TreeGrafter"/>
</dbReference>
<dbReference type="PANTHER" id="PTHR15615">
    <property type="match status" value="1"/>
</dbReference>
<dbReference type="Proteomes" id="UP000053201">
    <property type="component" value="Unassembled WGS sequence"/>
</dbReference>
<evidence type="ECO:0000313" key="3">
    <source>
        <dbReference type="Proteomes" id="UP000053201"/>
    </source>
</evidence>
<dbReference type="Gene3D" id="1.10.472.10">
    <property type="entry name" value="Cyclin-like"/>
    <property type="match status" value="1"/>
</dbReference>
<dbReference type="Pfam" id="PF08613">
    <property type="entry name" value="Cyclin"/>
    <property type="match status" value="1"/>
</dbReference>
<feature type="region of interest" description="Disordered" evidence="1">
    <location>
        <begin position="1"/>
        <end position="33"/>
    </location>
</feature>
<feature type="compositionally biased region" description="Low complexity" evidence="1">
    <location>
        <begin position="24"/>
        <end position="33"/>
    </location>
</feature>
<dbReference type="STRING" id="645134.A0A0L0H5E0"/>
<dbReference type="OMA" id="IVETIWH"/>
<evidence type="ECO:0000313" key="2">
    <source>
        <dbReference type="EMBL" id="KNC96437.1"/>
    </source>
</evidence>